<feature type="signal peptide" evidence="1">
    <location>
        <begin position="1"/>
        <end position="18"/>
    </location>
</feature>
<feature type="chain" id="PRO_5033229883" evidence="1">
    <location>
        <begin position="19"/>
        <end position="301"/>
    </location>
</feature>
<protein>
    <submittedName>
        <fullName evidence="2 5">Uncharacterized protein</fullName>
    </submittedName>
</protein>
<keyword evidence="1" id="KW-0732">Signal</keyword>
<dbReference type="InterPro" id="IPR029034">
    <property type="entry name" value="Cystine-knot_cytokine"/>
</dbReference>
<accession>A0A0N4UCA1</accession>
<gene>
    <name evidence="2" type="ORF">DME_LOCUS506</name>
</gene>
<dbReference type="EMBL" id="UYYG01000004">
    <property type="protein sequence ID" value="VDN50533.1"/>
    <property type="molecule type" value="Genomic_DNA"/>
</dbReference>
<reference evidence="2 4" key="2">
    <citation type="submission" date="2018-11" db="EMBL/GenBank/DDBJ databases">
        <authorList>
            <consortium name="Pathogen Informatics"/>
        </authorList>
    </citation>
    <scope>NUCLEOTIDE SEQUENCE [LARGE SCALE GENOMIC DNA]</scope>
</reference>
<dbReference type="AlphaFoldDB" id="A0A0N4UCA1"/>
<dbReference type="Proteomes" id="UP000038040">
    <property type="component" value="Unplaced"/>
</dbReference>
<evidence type="ECO:0000313" key="2">
    <source>
        <dbReference type="EMBL" id="VDN50533.1"/>
    </source>
</evidence>
<evidence type="ECO:0000313" key="5">
    <source>
        <dbReference type="WBParaSite" id="DME_0000488501-mRNA-1"/>
    </source>
</evidence>
<dbReference type="SUPFAM" id="SSF57501">
    <property type="entry name" value="Cystine-knot cytokines"/>
    <property type="match status" value="1"/>
</dbReference>
<evidence type="ECO:0000313" key="4">
    <source>
        <dbReference type="Proteomes" id="UP000274756"/>
    </source>
</evidence>
<evidence type="ECO:0000256" key="1">
    <source>
        <dbReference type="SAM" id="SignalP"/>
    </source>
</evidence>
<reference evidence="5" key="1">
    <citation type="submission" date="2017-02" db="UniProtKB">
        <authorList>
            <consortium name="WormBaseParasite"/>
        </authorList>
    </citation>
    <scope>IDENTIFICATION</scope>
</reference>
<dbReference type="PANTHER" id="PTHR33995">
    <property type="entry name" value="PROTEIN CBG18546"/>
    <property type="match status" value="1"/>
</dbReference>
<sequence length="301" mass="33836">MTPWGVILVTVLTNFCSSELISQSAVEFNPFHSALISSSQYATFNSYKNISFSSKSIKQQKDIKSSRWKRAFTDEGFDEYLRQRITGNQVPQCPCVIKPGTDKCITYDSRYQAASVEEAIVSFPDLTLDQLLFDITTFECRSLECQTCAFLLIRRLKEIGLLGADEEVPSIPTPSVIDPSNCRRLRLSRNIKVFLHCTCIVPIVSDSDESDELNLCNACWTWRQLPEDYFPRLVNELACPEKKSDKYCLSGWGSCNQRFHNLDVLRKVGDAWQPTVISTGICCGCKVKAGSEIHALVVGKA</sequence>
<dbReference type="PANTHER" id="PTHR33995:SF8">
    <property type="entry name" value="PRION-LIKE-(Q_N-RICH)-DOMAIN-BEARING PROTEIN"/>
    <property type="match status" value="1"/>
</dbReference>
<organism evidence="3 5">
    <name type="scientific">Dracunculus medinensis</name>
    <name type="common">Guinea worm</name>
    <dbReference type="NCBI Taxonomy" id="318479"/>
    <lineage>
        <taxon>Eukaryota</taxon>
        <taxon>Metazoa</taxon>
        <taxon>Ecdysozoa</taxon>
        <taxon>Nematoda</taxon>
        <taxon>Chromadorea</taxon>
        <taxon>Rhabditida</taxon>
        <taxon>Spirurina</taxon>
        <taxon>Dracunculoidea</taxon>
        <taxon>Dracunculidae</taxon>
        <taxon>Dracunculus</taxon>
    </lineage>
</organism>
<dbReference type="WBParaSite" id="DME_0000488501-mRNA-1">
    <property type="protein sequence ID" value="DME_0000488501-mRNA-1"/>
    <property type="gene ID" value="DME_0000488501"/>
</dbReference>
<proteinExistence type="predicted"/>
<evidence type="ECO:0000313" key="3">
    <source>
        <dbReference type="Proteomes" id="UP000038040"/>
    </source>
</evidence>
<keyword evidence="4" id="KW-1185">Reference proteome</keyword>
<dbReference type="OrthoDB" id="5977230at2759"/>
<name>A0A0N4UCA1_DRAME</name>
<dbReference type="Proteomes" id="UP000274756">
    <property type="component" value="Unassembled WGS sequence"/>
</dbReference>
<dbReference type="STRING" id="318479.A0A0N4UCA1"/>